<accession>A0A0F9EX72</accession>
<dbReference type="EMBL" id="LAZR01032909">
    <property type="protein sequence ID" value="KKL49575.1"/>
    <property type="molecule type" value="Genomic_DNA"/>
</dbReference>
<protein>
    <submittedName>
        <fullName evidence="1">Uncharacterized protein</fullName>
    </submittedName>
</protein>
<sequence length="85" mass="10005">MTIIIRKLDNTENEYLAYTKSLCGKSTYFLYFEDNIWGAVTLHKFIEMLENFFEQDKAKVIIGDKSLTVKNKMVLDLIKKDQDEC</sequence>
<evidence type="ECO:0000313" key="1">
    <source>
        <dbReference type="EMBL" id="KKL49575.1"/>
    </source>
</evidence>
<proteinExistence type="predicted"/>
<dbReference type="AlphaFoldDB" id="A0A0F9EX72"/>
<comment type="caution">
    <text evidence="1">The sequence shown here is derived from an EMBL/GenBank/DDBJ whole genome shotgun (WGS) entry which is preliminary data.</text>
</comment>
<gene>
    <name evidence="1" type="ORF">LCGC14_2314130</name>
</gene>
<organism evidence="1">
    <name type="scientific">marine sediment metagenome</name>
    <dbReference type="NCBI Taxonomy" id="412755"/>
    <lineage>
        <taxon>unclassified sequences</taxon>
        <taxon>metagenomes</taxon>
        <taxon>ecological metagenomes</taxon>
    </lineage>
</organism>
<reference evidence="1" key="1">
    <citation type="journal article" date="2015" name="Nature">
        <title>Complex archaea that bridge the gap between prokaryotes and eukaryotes.</title>
        <authorList>
            <person name="Spang A."/>
            <person name="Saw J.H."/>
            <person name="Jorgensen S.L."/>
            <person name="Zaremba-Niedzwiedzka K."/>
            <person name="Martijn J."/>
            <person name="Lind A.E."/>
            <person name="van Eijk R."/>
            <person name="Schleper C."/>
            <person name="Guy L."/>
            <person name="Ettema T.J."/>
        </authorList>
    </citation>
    <scope>NUCLEOTIDE SEQUENCE</scope>
</reference>
<name>A0A0F9EX72_9ZZZZ</name>